<evidence type="ECO:0000313" key="3">
    <source>
        <dbReference type="Proteomes" id="UP000198852"/>
    </source>
</evidence>
<proteinExistence type="predicted"/>
<feature type="region of interest" description="Disordered" evidence="1">
    <location>
        <begin position="46"/>
        <end position="94"/>
    </location>
</feature>
<dbReference type="Proteomes" id="UP000198852">
    <property type="component" value="Unassembled WGS sequence"/>
</dbReference>
<protein>
    <submittedName>
        <fullName evidence="2">Uncharacterized protein</fullName>
    </submittedName>
</protein>
<keyword evidence="3" id="KW-1185">Reference proteome</keyword>
<dbReference type="RefSeq" id="WP_093420759.1">
    <property type="nucleotide sequence ID" value="NZ_FOZX01000008.1"/>
</dbReference>
<organism evidence="2 3">
    <name type="scientific">Saccharopolyspora flava</name>
    <dbReference type="NCBI Taxonomy" id="95161"/>
    <lineage>
        <taxon>Bacteria</taxon>
        <taxon>Bacillati</taxon>
        <taxon>Actinomycetota</taxon>
        <taxon>Actinomycetes</taxon>
        <taxon>Pseudonocardiales</taxon>
        <taxon>Pseudonocardiaceae</taxon>
        <taxon>Saccharopolyspora</taxon>
    </lineage>
</organism>
<dbReference type="EMBL" id="FOZX01000008">
    <property type="protein sequence ID" value="SFS92374.1"/>
    <property type="molecule type" value="Genomic_DNA"/>
</dbReference>
<reference evidence="3" key="1">
    <citation type="submission" date="2016-10" db="EMBL/GenBank/DDBJ databases">
        <authorList>
            <person name="Varghese N."/>
            <person name="Submissions S."/>
        </authorList>
    </citation>
    <scope>NUCLEOTIDE SEQUENCE [LARGE SCALE GENOMIC DNA]</scope>
    <source>
        <strain evidence="3">DSM 44771</strain>
    </source>
</reference>
<dbReference type="AlphaFoldDB" id="A0A1I6TT82"/>
<evidence type="ECO:0000313" key="2">
    <source>
        <dbReference type="EMBL" id="SFS92374.1"/>
    </source>
</evidence>
<gene>
    <name evidence="2" type="ORF">SAMN05660874_04203</name>
</gene>
<dbReference type="STRING" id="95161.SAMN05660874_04203"/>
<evidence type="ECO:0000256" key="1">
    <source>
        <dbReference type="SAM" id="MobiDB-lite"/>
    </source>
</evidence>
<dbReference type="OrthoDB" id="3555448at2"/>
<name>A0A1I6TT82_9PSEU</name>
<accession>A0A1I6TT82</accession>
<sequence>MPIRTHRGRAAVYRRFWGWPLRSPKHLAVALVVVGAAATVVGLLLPEPPPSRNEAAGGGRTTSYELPPQHSAVVPTTAKPPTISVPQGGPTPTAPDPAGVAIVEKWGEAWVNHPVGADRQQWLDGLRPLTTDEFLTELSTVDPVNAGNVITGAPAATSSTEGSMVVRLPTDIGVLNVTVNRTPAGWRVAQYDKEG</sequence>